<feature type="region of interest" description="Disordered" evidence="7">
    <location>
        <begin position="430"/>
        <end position="482"/>
    </location>
</feature>
<evidence type="ECO:0000256" key="1">
    <source>
        <dbReference type="ARBA" id="ARBA00022741"/>
    </source>
</evidence>
<dbReference type="CDD" id="cd18787">
    <property type="entry name" value="SF2_C_DEAD"/>
    <property type="match status" value="1"/>
</dbReference>
<evidence type="ECO:0000259" key="8">
    <source>
        <dbReference type="PROSITE" id="PS51192"/>
    </source>
</evidence>
<feature type="short sequence motif" description="Q motif" evidence="5">
    <location>
        <begin position="2"/>
        <end position="30"/>
    </location>
</feature>
<evidence type="ECO:0000259" key="9">
    <source>
        <dbReference type="PROSITE" id="PS51194"/>
    </source>
</evidence>
<dbReference type="InterPro" id="IPR014014">
    <property type="entry name" value="RNA_helicase_DEAD_Q_motif"/>
</dbReference>
<dbReference type="PANTHER" id="PTHR47963">
    <property type="entry name" value="DEAD-BOX ATP-DEPENDENT RNA HELICASE 47, MITOCHONDRIAL"/>
    <property type="match status" value="1"/>
</dbReference>
<keyword evidence="1 6" id="KW-0547">Nucleotide-binding</keyword>
<dbReference type="InterPro" id="IPR011545">
    <property type="entry name" value="DEAD/DEAH_box_helicase_dom"/>
</dbReference>
<dbReference type="Proteomes" id="UP001596142">
    <property type="component" value="Unassembled WGS sequence"/>
</dbReference>
<sequence length="482" mass="54173">MTLFKELNLDQQILRAVEQMGFTEATPIQEKVIPFVKEGKDLIGQAQTGTGKTAAFGIPLLENIDTEEKVTQGLVLAPTRELANQVAEELNKLGRFKGIEALPIYGGQEIGRQIKALKRRPQIIVATPGRFMDHMRRKTIRPQTLKMIVLDEADEMLSMGFIEDIETILAEVPKERQTLLFSATMPKRLQSVTKNFMKDPEVVAIKSKGLTVSSIEQRYIEVPEKQKLDTLRYLLDIDPPELSIIFGRTKRRVDELSEALSQVGYAVEGIHGDLRQERRDKVLRKFKKGTINILVATDVAARGLDVTGVTHVYNFDLPQDSESYVHRIGRTGRAGEKGVAFTFVTPREMEHLKDIEATTKSKMKRQSLPTYAEAMAGRYQQAIDQLRETVRKGGYEDLDEAAKGLLDEYGAETLVAAALKMATKEPDDKNIKLTEEASLRPKKSSFRGKSGNNKGNKGRGRNNKFSFDKQGRKGGRDRKARR</sequence>
<dbReference type="Pfam" id="PF00271">
    <property type="entry name" value="Helicase_C"/>
    <property type="match status" value="1"/>
</dbReference>
<keyword evidence="12" id="KW-1185">Reference proteome</keyword>
<evidence type="ECO:0000256" key="2">
    <source>
        <dbReference type="ARBA" id="ARBA00022801"/>
    </source>
</evidence>
<dbReference type="PROSITE" id="PS00039">
    <property type="entry name" value="DEAD_ATP_HELICASE"/>
    <property type="match status" value="1"/>
</dbReference>
<dbReference type="PANTHER" id="PTHR47963:SF5">
    <property type="entry name" value="DEAD-BOX ATP-DEPENDENT RNA HELICASE CSHA"/>
    <property type="match status" value="1"/>
</dbReference>
<dbReference type="RefSeq" id="WP_385940653.1">
    <property type="nucleotide sequence ID" value="NZ_JBHSOZ010000004.1"/>
</dbReference>
<dbReference type="InterPro" id="IPR000629">
    <property type="entry name" value="RNA-helicase_DEAD-box_CS"/>
</dbReference>
<protein>
    <submittedName>
        <fullName evidence="11">DEAD/DEAH box helicase</fullName>
        <ecNumber evidence="11">3.6.4.-</ecNumber>
    </submittedName>
</protein>
<dbReference type="InterPro" id="IPR050547">
    <property type="entry name" value="DEAD_box_RNA_helicases"/>
</dbReference>
<dbReference type="GO" id="GO:0016787">
    <property type="term" value="F:hydrolase activity"/>
    <property type="evidence" value="ECO:0007669"/>
    <property type="project" value="UniProtKB-KW"/>
</dbReference>
<evidence type="ECO:0000256" key="4">
    <source>
        <dbReference type="ARBA" id="ARBA00022840"/>
    </source>
</evidence>
<dbReference type="SMART" id="SM00490">
    <property type="entry name" value="HELICc"/>
    <property type="match status" value="1"/>
</dbReference>
<dbReference type="CDD" id="cd00268">
    <property type="entry name" value="DEADc"/>
    <property type="match status" value="1"/>
</dbReference>
<feature type="domain" description="Helicase ATP-binding" evidence="8">
    <location>
        <begin position="33"/>
        <end position="203"/>
    </location>
</feature>
<keyword evidence="4 6" id="KW-0067">ATP-binding</keyword>
<evidence type="ECO:0000256" key="7">
    <source>
        <dbReference type="SAM" id="MobiDB-lite"/>
    </source>
</evidence>
<dbReference type="PROSITE" id="PS51194">
    <property type="entry name" value="HELICASE_CTER"/>
    <property type="match status" value="1"/>
</dbReference>
<evidence type="ECO:0000256" key="3">
    <source>
        <dbReference type="ARBA" id="ARBA00022806"/>
    </source>
</evidence>
<organism evidence="11 12">
    <name type="scientific">Thalassorhabdus alkalitolerans</name>
    <dbReference type="NCBI Taxonomy" id="2282697"/>
    <lineage>
        <taxon>Bacteria</taxon>
        <taxon>Bacillati</taxon>
        <taxon>Bacillota</taxon>
        <taxon>Bacilli</taxon>
        <taxon>Bacillales</taxon>
        <taxon>Bacillaceae</taxon>
        <taxon>Thalassorhabdus</taxon>
    </lineage>
</organism>
<proteinExistence type="inferred from homology"/>
<feature type="compositionally biased region" description="Basic residues" evidence="7">
    <location>
        <begin position="472"/>
        <end position="482"/>
    </location>
</feature>
<dbReference type="InterPro" id="IPR001650">
    <property type="entry name" value="Helicase_C-like"/>
</dbReference>
<dbReference type="PROSITE" id="PS51195">
    <property type="entry name" value="Q_MOTIF"/>
    <property type="match status" value="1"/>
</dbReference>
<dbReference type="GO" id="GO:0004386">
    <property type="term" value="F:helicase activity"/>
    <property type="evidence" value="ECO:0007669"/>
    <property type="project" value="UniProtKB-KW"/>
</dbReference>
<dbReference type="Pfam" id="PF00270">
    <property type="entry name" value="DEAD"/>
    <property type="match status" value="1"/>
</dbReference>
<evidence type="ECO:0000256" key="5">
    <source>
        <dbReference type="PROSITE-ProRule" id="PRU00552"/>
    </source>
</evidence>
<comment type="similarity">
    <text evidence="6">Belongs to the DEAD box helicase family.</text>
</comment>
<reference evidence="12" key="1">
    <citation type="journal article" date="2019" name="Int. J. Syst. Evol. Microbiol.">
        <title>The Global Catalogue of Microorganisms (GCM) 10K type strain sequencing project: providing services to taxonomists for standard genome sequencing and annotation.</title>
        <authorList>
            <consortium name="The Broad Institute Genomics Platform"/>
            <consortium name="The Broad Institute Genome Sequencing Center for Infectious Disease"/>
            <person name="Wu L."/>
            <person name="Ma J."/>
        </authorList>
    </citation>
    <scope>NUCLEOTIDE SEQUENCE [LARGE SCALE GENOMIC DNA]</scope>
    <source>
        <strain evidence="12">CECT 7184</strain>
    </source>
</reference>
<dbReference type="SUPFAM" id="SSF52540">
    <property type="entry name" value="P-loop containing nucleoside triphosphate hydrolases"/>
    <property type="match status" value="1"/>
</dbReference>
<dbReference type="InterPro" id="IPR027417">
    <property type="entry name" value="P-loop_NTPase"/>
</dbReference>
<gene>
    <name evidence="11" type="ORF">ACFPU1_10070</name>
</gene>
<dbReference type="InterPro" id="IPR014001">
    <property type="entry name" value="Helicase_ATP-bd"/>
</dbReference>
<evidence type="ECO:0000313" key="12">
    <source>
        <dbReference type="Proteomes" id="UP001596142"/>
    </source>
</evidence>
<evidence type="ECO:0000259" key="10">
    <source>
        <dbReference type="PROSITE" id="PS51195"/>
    </source>
</evidence>
<feature type="domain" description="DEAD-box RNA helicase Q" evidence="10">
    <location>
        <begin position="2"/>
        <end position="30"/>
    </location>
</feature>
<comment type="caution">
    <text evidence="11">The sequence shown here is derived from an EMBL/GenBank/DDBJ whole genome shotgun (WGS) entry which is preliminary data.</text>
</comment>
<accession>A0ABW0YL11</accession>
<feature type="compositionally biased region" description="Basic and acidic residues" evidence="7">
    <location>
        <begin position="430"/>
        <end position="439"/>
    </location>
</feature>
<evidence type="ECO:0000256" key="6">
    <source>
        <dbReference type="RuleBase" id="RU000492"/>
    </source>
</evidence>
<dbReference type="Gene3D" id="3.40.50.300">
    <property type="entry name" value="P-loop containing nucleotide triphosphate hydrolases"/>
    <property type="match status" value="2"/>
</dbReference>
<dbReference type="EC" id="3.6.4.-" evidence="11"/>
<dbReference type="SMART" id="SM00487">
    <property type="entry name" value="DEXDc"/>
    <property type="match status" value="1"/>
</dbReference>
<dbReference type="InterPro" id="IPR044742">
    <property type="entry name" value="DEAD/DEAH_RhlB"/>
</dbReference>
<feature type="domain" description="Helicase C-terminal" evidence="9">
    <location>
        <begin position="214"/>
        <end position="376"/>
    </location>
</feature>
<keyword evidence="2 6" id="KW-0378">Hydrolase</keyword>
<dbReference type="EMBL" id="JBHSOZ010000004">
    <property type="protein sequence ID" value="MFC5713130.1"/>
    <property type="molecule type" value="Genomic_DNA"/>
</dbReference>
<dbReference type="PROSITE" id="PS51192">
    <property type="entry name" value="HELICASE_ATP_BIND_1"/>
    <property type="match status" value="1"/>
</dbReference>
<name>A0ABW0YL11_9BACI</name>
<keyword evidence="3 6" id="KW-0347">Helicase</keyword>
<evidence type="ECO:0000313" key="11">
    <source>
        <dbReference type="EMBL" id="MFC5713130.1"/>
    </source>
</evidence>